<keyword evidence="3 11" id="KW-0645">Protease</keyword>
<dbReference type="Pfam" id="PF01433">
    <property type="entry name" value="Peptidase_M1"/>
    <property type="match status" value="1"/>
</dbReference>
<evidence type="ECO:0000256" key="5">
    <source>
        <dbReference type="ARBA" id="ARBA00022801"/>
    </source>
</evidence>
<comment type="cofactor">
    <cofactor evidence="9 11">
        <name>Zn(2+)</name>
        <dbReference type="ChEBI" id="CHEBI:29105"/>
    </cofactor>
    <text evidence="9 11">Binds 1 zinc ion per subunit.</text>
</comment>
<feature type="domain" description="Aminopeptidase N-like N-terminal" evidence="14">
    <location>
        <begin position="69"/>
        <end position="266"/>
    </location>
</feature>
<keyword evidence="5 11" id="KW-0378">Hydrolase</keyword>
<dbReference type="AlphaFoldDB" id="A0AAD2K430"/>
<evidence type="ECO:0000256" key="1">
    <source>
        <dbReference type="ARBA" id="ARBA00010136"/>
    </source>
</evidence>
<dbReference type="InterPro" id="IPR034016">
    <property type="entry name" value="M1_APN-typ"/>
</dbReference>
<keyword evidence="6 9" id="KW-0862">Zinc</keyword>
<dbReference type="GO" id="GO:0008270">
    <property type="term" value="F:zinc ion binding"/>
    <property type="evidence" value="ECO:0007669"/>
    <property type="project" value="UniProtKB-UniRule"/>
</dbReference>
<keyword evidence="4 9" id="KW-0479">Metal-binding</keyword>
<dbReference type="CDD" id="cd09601">
    <property type="entry name" value="M1_APN-Q_like"/>
    <property type="match status" value="1"/>
</dbReference>
<dbReference type="FunFam" id="1.10.390.10:FF:000006">
    <property type="entry name" value="Puromycin-sensitive aminopeptidase"/>
    <property type="match status" value="1"/>
</dbReference>
<feature type="domain" description="ERAP1-like C-terminal" evidence="13">
    <location>
        <begin position="604"/>
        <end position="919"/>
    </location>
</feature>
<keyword evidence="7 11" id="KW-0482">Metalloprotease</keyword>
<dbReference type="Gene3D" id="2.60.40.1730">
    <property type="entry name" value="tricorn interacting facor f3 domain"/>
    <property type="match status" value="1"/>
</dbReference>
<dbReference type="InterPro" id="IPR014782">
    <property type="entry name" value="Peptidase_M1_dom"/>
</dbReference>
<evidence type="ECO:0000256" key="4">
    <source>
        <dbReference type="ARBA" id="ARBA00022723"/>
    </source>
</evidence>
<dbReference type="Gene3D" id="2.60.40.1910">
    <property type="match status" value="1"/>
</dbReference>
<evidence type="ECO:0000256" key="11">
    <source>
        <dbReference type="RuleBase" id="RU364040"/>
    </source>
</evidence>
<dbReference type="GO" id="GO:0042277">
    <property type="term" value="F:peptide binding"/>
    <property type="evidence" value="ECO:0007669"/>
    <property type="project" value="TreeGrafter"/>
</dbReference>
<dbReference type="Gene3D" id="1.25.50.20">
    <property type="match status" value="1"/>
</dbReference>
<dbReference type="EC" id="3.4.11.-" evidence="11"/>
<evidence type="ECO:0000259" key="14">
    <source>
        <dbReference type="Pfam" id="PF17900"/>
    </source>
</evidence>
<sequence>MWSNCMWSTSLCQRGTRIGRVGWFRSVSLSSTTPRPRIHVKPSLFCRTYCSPPTMDADLKQYRLPTNVKPLHYDLTVWTDLKALKFGGFVSIELDVRADTTTIELNTNDLQLGTASIFSDEIGLNEPLVEQTLDTSLQRVKYTLPKSLTAGTKAHLKIPFDASALGNSMTGYYRSAWEESGETKYYALTQFEAYARAAFPCWDEPALKATFAVTMISHKDTVNLSNMPALSEQPYQATGELAASLAPDCEWKITKFETTPLMSTYLVAFANGPFVYLEQSAVSPLSGRTIPLRIYSTPDLIHQAAFGLDVAAKVLPIYEQVFDIEYPLPKLDSLVASDFDAGAMEARRVNALLLDPAKADLRGKKNVAVTQSHEVAHQWFGNITTMSWLCNFDGRGHHPRQVMHTFSPWIVSHDVFRLFPEWKVNSAFISDHLQAALTLDAKLSSHPIEVECPDANHINQIFDSLSYSKAAAVLRMLSDYVGEEKFLKGVSLYLKKHLYGNTVTKDLFEGISTATGIDTVRLMDNWINKQGFPVLTVTETDKGILVRQDRFIETGHVEADQNETIWNIPLGILTATAEGTASVDKTAVLEEREKFFALNTKSAFKLNAGTSGVYRVLYSPERFAAIAAEAAKANSVFSLDDRMGLLYDVTALSKAGLAKSSDPLAVIEQWSNEQEYLVWSTIAGNLGRLVSVFSGNQKIVDTLRAFNRSLFVPLVKKLGYEYLEGEDLDVTQMRTLAIGAAMSARDQSVIDELKSRFSHYMESGDDSKIPADLEAAIYLAAARHGGRAEYDALVNILHKPKTPQSKISAIYALSGTLDPDLLKETFSLVLKSRDQDLVYYFRGLQSNSPSHTQSIVYLLLNAFQLMKRFEGNFTIKSLVSATFSSLSTEKDLAAAEEFFKDKDTSKYSMAIAQSLETIRTRIQYIERSSADLTEWLDKWEKRAKL</sequence>
<evidence type="ECO:0000313" key="15">
    <source>
        <dbReference type="EMBL" id="CAK5277482.1"/>
    </source>
</evidence>
<accession>A0AAD2K430</accession>
<comment type="similarity">
    <text evidence="1 11">Belongs to the peptidase M1 family.</text>
</comment>
<evidence type="ECO:0000259" key="13">
    <source>
        <dbReference type="Pfam" id="PF11838"/>
    </source>
</evidence>
<evidence type="ECO:0000256" key="6">
    <source>
        <dbReference type="ARBA" id="ARBA00022833"/>
    </source>
</evidence>
<dbReference type="InterPro" id="IPR050344">
    <property type="entry name" value="Peptidase_M1_aminopeptidases"/>
</dbReference>
<dbReference type="InterPro" id="IPR042097">
    <property type="entry name" value="Aminopeptidase_N-like_N_sf"/>
</dbReference>
<evidence type="ECO:0000256" key="8">
    <source>
        <dbReference type="PIRSR" id="PIRSR634016-1"/>
    </source>
</evidence>
<dbReference type="GO" id="GO:0016020">
    <property type="term" value="C:membrane"/>
    <property type="evidence" value="ECO:0007669"/>
    <property type="project" value="TreeGrafter"/>
</dbReference>
<dbReference type="InterPro" id="IPR027268">
    <property type="entry name" value="Peptidase_M4/M1_CTD_sf"/>
</dbReference>
<feature type="site" description="Transition state stabilizer" evidence="10">
    <location>
        <position position="467"/>
    </location>
</feature>
<dbReference type="PANTHER" id="PTHR11533">
    <property type="entry name" value="PROTEASE M1 ZINC METALLOPROTEASE"/>
    <property type="match status" value="1"/>
</dbReference>
<evidence type="ECO:0000259" key="12">
    <source>
        <dbReference type="Pfam" id="PF01433"/>
    </source>
</evidence>
<gene>
    <name evidence="15" type="ORF">MYCIT1_LOCUS26500</name>
</gene>
<keyword evidence="16" id="KW-1185">Reference proteome</keyword>
<dbReference type="InterPro" id="IPR024571">
    <property type="entry name" value="ERAP1-like_C_dom"/>
</dbReference>
<dbReference type="InterPro" id="IPR045357">
    <property type="entry name" value="Aminopeptidase_N-like_N"/>
</dbReference>
<comment type="caution">
    <text evidence="15">The sequence shown here is derived from an EMBL/GenBank/DDBJ whole genome shotgun (WGS) entry which is preliminary data.</text>
</comment>
<protein>
    <recommendedName>
        <fullName evidence="11">Aminopeptidase</fullName>
        <ecNumber evidence="11">3.4.11.-</ecNumber>
    </recommendedName>
</protein>
<reference evidence="15" key="1">
    <citation type="submission" date="2023-11" db="EMBL/GenBank/DDBJ databases">
        <authorList>
            <person name="De Vega J J."/>
            <person name="De Vega J J."/>
        </authorList>
    </citation>
    <scope>NUCLEOTIDE SEQUENCE</scope>
</reference>
<feature type="binding site" evidence="9">
    <location>
        <position position="377"/>
    </location>
    <ligand>
        <name>Zn(2+)</name>
        <dbReference type="ChEBI" id="CHEBI:29105"/>
        <note>catalytic</note>
    </ligand>
</feature>
<evidence type="ECO:0000256" key="7">
    <source>
        <dbReference type="ARBA" id="ARBA00023049"/>
    </source>
</evidence>
<evidence type="ECO:0000256" key="2">
    <source>
        <dbReference type="ARBA" id="ARBA00022438"/>
    </source>
</evidence>
<dbReference type="GO" id="GO:0070006">
    <property type="term" value="F:metalloaminopeptidase activity"/>
    <property type="evidence" value="ECO:0007669"/>
    <property type="project" value="TreeGrafter"/>
</dbReference>
<dbReference type="SUPFAM" id="SSF63737">
    <property type="entry name" value="Leukotriene A4 hydrolase N-terminal domain"/>
    <property type="match status" value="1"/>
</dbReference>
<dbReference type="GO" id="GO:0043171">
    <property type="term" value="P:peptide catabolic process"/>
    <property type="evidence" value="ECO:0007669"/>
    <property type="project" value="TreeGrafter"/>
</dbReference>
<keyword evidence="2 11" id="KW-0031">Aminopeptidase</keyword>
<dbReference type="GO" id="GO:0006508">
    <property type="term" value="P:proteolysis"/>
    <property type="evidence" value="ECO:0007669"/>
    <property type="project" value="UniProtKB-KW"/>
</dbReference>
<dbReference type="InterPro" id="IPR001930">
    <property type="entry name" value="Peptidase_M1"/>
</dbReference>
<feature type="domain" description="Peptidase M1 membrane alanine aminopeptidase" evidence="12">
    <location>
        <begin position="306"/>
        <end position="526"/>
    </location>
</feature>
<dbReference type="Pfam" id="PF11838">
    <property type="entry name" value="ERAP1_C"/>
    <property type="match status" value="1"/>
</dbReference>
<dbReference type="GO" id="GO:0005737">
    <property type="term" value="C:cytoplasm"/>
    <property type="evidence" value="ECO:0007669"/>
    <property type="project" value="TreeGrafter"/>
</dbReference>
<name>A0AAD2K430_9AGAR</name>
<dbReference type="Gene3D" id="1.10.390.10">
    <property type="entry name" value="Neutral Protease Domain 2"/>
    <property type="match status" value="1"/>
</dbReference>
<proteinExistence type="inferred from homology"/>
<feature type="binding site" evidence="9">
    <location>
        <position position="373"/>
    </location>
    <ligand>
        <name>Zn(2+)</name>
        <dbReference type="ChEBI" id="CHEBI:29105"/>
        <note>catalytic</note>
    </ligand>
</feature>
<dbReference type="PRINTS" id="PR00756">
    <property type="entry name" value="ALADIPTASE"/>
</dbReference>
<dbReference type="GO" id="GO:0005615">
    <property type="term" value="C:extracellular space"/>
    <property type="evidence" value="ECO:0007669"/>
    <property type="project" value="TreeGrafter"/>
</dbReference>
<dbReference type="PANTHER" id="PTHR11533:SF174">
    <property type="entry name" value="PUROMYCIN-SENSITIVE AMINOPEPTIDASE-RELATED"/>
    <property type="match status" value="1"/>
</dbReference>
<evidence type="ECO:0000256" key="3">
    <source>
        <dbReference type="ARBA" id="ARBA00022670"/>
    </source>
</evidence>
<dbReference type="Pfam" id="PF17900">
    <property type="entry name" value="Peptidase_M1_N"/>
    <property type="match status" value="1"/>
</dbReference>
<dbReference type="EMBL" id="CAVNYO010000419">
    <property type="protein sequence ID" value="CAK5277482.1"/>
    <property type="molecule type" value="Genomic_DNA"/>
</dbReference>
<dbReference type="SUPFAM" id="SSF55486">
    <property type="entry name" value="Metalloproteases ('zincins'), catalytic domain"/>
    <property type="match status" value="1"/>
</dbReference>
<evidence type="ECO:0000256" key="10">
    <source>
        <dbReference type="PIRSR" id="PIRSR634016-4"/>
    </source>
</evidence>
<dbReference type="Proteomes" id="UP001295794">
    <property type="component" value="Unassembled WGS sequence"/>
</dbReference>
<evidence type="ECO:0000256" key="9">
    <source>
        <dbReference type="PIRSR" id="PIRSR634016-3"/>
    </source>
</evidence>
<evidence type="ECO:0000313" key="16">
    <source>
        <dbReference type="Proteomes" id="UP001295794"/>
    </source>
</evidence>
<feature type="active site" description="Proton acceptor" evidence="8">
    <location>
        <position position="374"/>
    </location>
</feature>
<organism evidence="15 16">
    <name type="scientific">Mycena citricolor</name>
    <dbReference type="NCBI Taxonomy" id="2018698"/>
    <lineage>
        <taxon>Eukaryota</taxon>
        <taxon>Fungi</taxon>
        <taxon>Dikarya</taxon>
        <taxon>Basidiomycota</taxon>
        <taxon>Agaricomycotina</taxon>
        <taxon>Agaricomycetes</taxon>
        <taxon>Agaricomycetidae</taxon>
        <taxon>Agaricales</taxon>
        <taxon>Marasmiineae</taxon>
        <taxon>Mycenaceae</taxon>
        <taxon>Mycena</taxon>
    </lineage>
</organism>